<dbReference type="Gene3D" id="3.40.30.10">
    <property type="entry name" value="Glutaredoxin"/>
    <property type="match status" value="1"/>
</dbReference>
<reference evidence="1 2" key="1">
    <citation type="submission" date="2019-02" db="EMBL/GenBank/DDBJ databases">
        <title>Deep-cultivation of Planctomycetes and their phenomic and genomic characterization uncovers novel biology.</title>
        <authorList>
            <person name="Wiegand S."/>
            <person name="Jogler M."/>
            <person name="Boedeker C."/>
            <person name="Pinto D."/>
            <person name="Vollmers J."/>
            <person name="Rivas-Marin E."/>
            <person name="Kohn T."/>
            <person name="Peeters S.H."/>
            <person name="Heuer A."/>
            <person name="Rast P."/>
            <person name="Oberbeckmann S."/>
            <person name="Bunk B."/>
            <person name="Jeske O."/>
            <person name="Meyerdierks A."/>
            <person name="Storesund J.E."/>
            <person name="Kallscheuer N."/>
            <person name="Luecker S."/>
            <person name="Lage O.M."/>
            <person name="Pohl T."/>
            <person name="Merkel B.J."/>
            <person name="Hornburger P."/>
            <person name="Mueller R.-W."/>
            <person name="Bruemmer F."/>
            <person name="Labrenz M."/>
            <person name="Spormann A.M."/>
            <person name="Op den Camp H."/>
            <person name="Overmann J."/>
            <person name="Amann R."/>
            <person name="Jetten M.S.M."/>
            <person name="Mascher T."/>
            <person name="Medema M.H."/>
            <person name="Devos D.P."/>
            <person name="Kaster A.-K."/>
            <person name="Ovreas L."/>
            <person name="Rohde M."/>
            <person name="Galperin M.Y."/>
            <person name="Jogler C."/>
        </authorList>
    </citation>
    <scope>NUCLEOTIDE SEQUENCE [LARGE SCALE GENOMIC DNA]</scope>
    <source>
        <strain evidence="1 2">Mal4</strain>
    </source>
</reference>
<sequence length="185" mass="21107">MDFSAKFESGLPYGEFLEKYATDDQHQRWDEFHASISLTDAQKTLLHSFVRDMKVLVLAGTWCGDCVNQCPIFEHFVAESSRIHVRYFDRDDNPDLAEELQICGGARVPSLLFLSEDGYVCGRYGDRTISKYRDMVSTLEGAACPTGIPGDASLTQQVVQDWLDEFERIQWMLRTSGRLRKLHGD</sequence>
<dbReference type="Pfam" id="PF14595">
    <property type="entry name" value="Thioredoxin_9"/>
    <property type="match status" value="1"/>
</dbReference>
<dbReference type="Proteomes" id="UP000320496">
    <property type="component" value="Chromosome"/>
</dbReference>
<dbReference type="AlphaFoldDB" id="A0A517YZW7"/>
<dbReference type="EMBL" id="CP036275">
    <property type="protein sequence ID" value="QDU35752.1"/>
    <property type="molecule type" value="Genomic_DNA"/>
</dbReference>
<evidence type="ECO:0008006" key="3">
    <source>
        <dbReference type="Google" id="ProtNLM"/>
    </source>
</evidence>
<dbReference type="KEGG" id="mri:Mal4_00340"/>
<evidence type="ECO:0000313" key="2">
    <source>
        <dbReference type="Proteomes" id="UP000320496"/>
    </source>
</evidence>
<evidence type="ECO:0000313" key="1">
    <source>
        <dbReference type="EMBL" id="QDU35752.1"/>
    </source>
</evidence>
<keyword evidence="2" id="KW-1185">Reference proteome</keyword>
<protein>
    <recommendedName>
        <fullName evidence="3">Thiol reductase thioredoxin</fullName>
    </recommendedName>
</protein>
<dbReference type="RefSeq" id="WP_145366456.1">
    <property type="nucleotide sequence ID" value="NZ_CP036275.1"/>
</dbReference>
<organism evidence="1 2">
    <name type="scientific">Maioricimonas rarisocia</name>
    <dbReference type="NCBI Taxonomy" id="2528026"/>
    <lineage>
        <taxon>Bacteria</taxon>
        <taxon>Pseudomonadati</taxon>
        <taxon>Planctomycetota</taxon>
        <taxon>Planctomycetia</taxon>
        <taxon>Planctomycetales</taxon>
        <taxon>Planctomycetaceae</taxon>
        <taxon>Maioricimonas</taxon>
    </lineage>
</organism>
<proteinExistence type="predicted"/>
<name>A0A517YZW7_9PLAN</name>
<gene>
    <name evidence="1" type="ORF">Mal4_00340</name>
</gene>
<dbReference type="CDD" id="cd02947">
    <property type="entry name" value="TRX_family"/>
    <property type="match status" value="1"/>
</dbReference>
<dbReference type="SUPFAM" id="SSF52833">
    <property type="entry name" value="Thioredoxin-like"/>
    <property type="match status" value="1"/>
</dbReference>
<accession>A0A517YZW7</accession>
<dbReference type="OrthoDB" id="6120799at2"/>
<dbReference type="InterPro" id="IPR036249">
    <property type="entry name" value="Thioredoxin-like_sf"/>
</dbReference>